<feature type="domain" description="Glycosyl transferase family 25" evidence="1">
    <location>
        <begin position="24"/>
        <end position="207"/>
    </location>
</feature>
<accession>A0A1I7B5S2</accession>
<dbReference type="OrthoDB" id="3034412at2"/>
<name>A0A1I7B5S2_9RHOB</name>
<proteinExistence type="predicted"/>
<sequence>MAVGKGLAEGMAVDLLPEWIGDRIVVSLADDRVRRNRMKSYLPANGIAAARFFDASAPGSADVRALYDDDKVRRYPSCFRCNRLRCANDACNNVLIPPQVANFASFLRVWQHICETQLITLVMEDDICVHPWFEAGMAWLDAGLAKGRIDFSPDLPRLIRLGWALNDDHEQAGSFQLREITRMSNCMHILTPAYAQKMLERFEGVDTTSDIYLHKNAARPGETMTLFPPLASELSWSTGQIPSRIHPKEKHSVYLRSIGAEKDAQENDRLIATHFKHIYYRPLLITGHPRSGTGYAAGLCQQLGLDVGHENDGQDGVSSWMMAVEADENPWAGHPVAKSRKAFHCDLMIQLVRDPRTAIPSIIRENRHAPKSLAFRRTHILSHTGVDIVENRTEMETACLSLCLWAGIIRLQHPGFVSRLEDKPEILSRFLERSGYPVKKVTRFDTTRINAGKRYQGCVYPKPDLTGADWSGLTIDVVELLDDYCKTYGYARITPMNEDAGRT</sequence>
<dbReference type="RefSeq" id="WP_027263616.1">
    <property type="nucleotide sequence ID" value="NZ_FPAW01000008.1"/>
</dbReference>
<organism evidence="2 3">
    <name type="scientific">Sedimentitalea nanhaiensis</name>
    <dbReference type="NCBI Taxonomy" id="999627"/>
    <lineage>
        <taxon>Bacteria</taxon>
        <taxon>Pseudomonadati</taxon>
        <taxon>Pseudomonadota</taxon>
        <taxon>Alphaproteobacteria</taxon>
        <taxon>Rhodobacterales</taxon>
        <taxon>Paracoccaceae</taxon>
        <taxon>Sedimentitalea</taxon>
    </lineage>
</organism>
<dbReference type="Proteomes" id="UP000182466">
    <property type="component" value="Unassembled WGS sequence"/>
</dbReference>
<dbReference type="InterPro" id="IPR002654">
    <property type="entry name" value="Glyco_trans_25"/>
</dbReference>
<protein>
    <submittedName>
        <fullName evidence="2">Glycosyltransferase family 25 (LPS biosynthesis protein)</fullName>
    </submittedName>
</protein>
<dbReference type="STRING" id="999627.SAMN05216236_108161"/>
<keyword evidence="3" id="KW-1185">Reference proteome</keyword>
<evidence type="ECO:0000259" key="1">
    <source>
        <dbReference type="Pfam" id="PF01755"/>
    </source>
</evidence>
<gene>
    <name evidence="2" type="ORF">SAMN05216236_108161</name>
</gene>
<reference evidence="2 3" key="1">
    <citation type="submission" date="2016-10" db="EMBL/GenBank/DDBJ databases">
        <authorList>
            <person name="de Groot N.N."/>
        </authorList>
    </citation>
    <scope>NUCLEOTIDE SEQUENCE [LARGE SCALE GENOMIC DNA]</scope>
    <source>
        <strain evidence="2 3">CGMCC 1.10959</strain>
    </source>
</reference>
<dbReference type="AlphaFoldDB" id="A0A1I7B5S2"/>
<dbReference type="GO" id="GO:0016740">
    <property type="term" value="F:transferase activity"/>
    <property type="evidence" value="ECO:0007669"/>
    <property type="project" value="UniProtKB-KW"/>
</dbReference>
<keyword evidence="2" id="KW-0808">Transferase</keyword>
<evidence type="ECO:0000313" key="3">
    <source>
        <dbReference type="Proteomes" id="UP000182466"/>
    </source>
</evidence>
<dbReference type="EMBL" id="FPAW01000008">
    <property type="protein sequence ID" value="SFT82477.1"/>
    <property type="molecule type" value="Genomic_DNA"/>
</dbReference>
<dbReference type="Pfam" id="PF01755">
    <property type="entry name" value="Glyco_transf_25"/>
    <property type="match status" value="1"/>
</dbReference>
<evidence type="ECO:0000313" key="2">
    <source>
        <dbReference type="EMBL" id="SFT82477.1"/>
    </source>
</evidence>